<feature type="compositionally biased region" description="Polar residues" evidence="1">
    <location>
        <begin position="158"/>
        <end position="180"/>
    </location>
</feature>
<feature type="region of interest" description="Disordered" evidence="1">
    <location>
        <begin position="543"/>
        <end position="581"/>
    </location>
</feature>
<feature type="region of interest" description="Disordered" evidence="1">
    <location>
        <begin position="256"/>
        <end position="275"/>
    </location>
</feature>
<dbReference type="EnsemblMetazoa" id="XM_050651849.1">
    <property type="protein sequence ID" value="XP_050507806.1"/>
    <property type="gene ID" value="LOC114334827"/>
</dbReference>
<dbReference type="RefSeq" id="XP_050507806.1">
    <property type="nucleotide sequence ID" value="XM_050651849.1"/>
</dbReference>
<feature type="compositionally biased region" description="Basic and acidic residues" evidence="1">
    <location>
        <begin position="543"/>
        <end position="571"/>
    </location>
</feature>
<dbReference type="PANTHER" id="PTHR41156">
    <property type="entry name" value="AGAP006184-PA"/>
    <property type="match status" value="1"/>
</dbReference>
<evidence type="ECO:0000313" key="3">
    <source>
        <dbReference type="Proteomes" id="UP001652700"/>
    </source>
</evidence>
<feature type="region of interest" description="Disordered" evidence="1">
    <location>
        <begin position="372"/>
        <end position="394"/>
    </location>
</feature>
<dbReference type="RefSeq" id="XP_028140728.1">
    <property type="nucleotide sequence ID" value="XM_028284927.1"/>
</dbReference>
<gene>
    <name evidence="4" type="primary">LOC114334827</name>
</gene>
<keyword evidence="3" id="KW-1185">Reference proteome</keyword>
<dbReference type="PANTHER" id="PTHR41156:SF1">
    <property type="entry name" value="ZASP-LIKE MOTIF DOMAIN-CONTAINING PROTEIN"/>
    <property type="match status" value="1"/>
</dbReference>
<feature type="region of interest" description="Disordered" evidence="1">
    <location>
        <begin position="52"/>
        <end position="112"/>
    </location>
</feature>
<evidence type="ECO:0000256" key="1">
    <source>
        <dbReference type="SAM" id="MobiDB-lite"/>
    </source>
</evidence>
<feature type="region of interest" description="Disordered" evidence="1">
    <location>
        <begin position="1"/>
        <end position="32"/>
    </location>
</feature>
<feature type="compositionally biased region" description="Polar residues" evidence="1">
    <location>
        <begin position="102"/>
        <end position="112"/>
    </location>
</feature>
<organism evidence="4">
    <name type="scientific">Diabrotica virgifera virgifera</name>
    <name type="common">western corn rootworm</name>
    <dbReference type="NCBI Taxonomy" id="50390"/>
    <lineage>
        <taxon>Eukaryota</taxon>
        <taxon>Metazoa</taxon>
        <taxon>Ecdysozoa</taxon>
        <taxon>Arthropoda</taxon>
        <taxon>Hexapoda</taxon>
        <taxon>Insecta</taxon>
        <taxon>Pterygota</taxon>
        <taxon>Neoptera</taxon>
        <taxon>Endopterygota</taxon>
        <taxon>Coleoptera</taxon>
        <taxon>Polyphaga</taxon>
        <taxon>Cucujiformia</taxon>
        <taxon>Chrysomeloidea</taxon>
        <taxon>Chrysomelidae</taxon>
        <taxon>Galerucinae</taxon>
        <taxon>Diabroticina</taxon>
        <taxon>Diabroticites</taxon>
        <taxon>Diabrotica</taxon>
    </lineage>
</organism>
<proteinExistence type="predicted"/>
<sequence>MSQVERKEYQESKVMRTVSPARRNYSSNQNLSQFDSNLDYLLEDLQNSVSRPGSSLGYNSSGSHTHRETSRVVDTGRSNSLNRIAQLKPSNPVEYSSDDAYNYTSPDGNQKVSGYKKEKYIYKTTSEDITPDKIRTQNSINQLDNLLDDLQQVKKSSFLDSETYNSPGSDPKYQSSISKKSINRELHYGDTPRSSSRSRTLERDGTLQRDVEYISEGGVLVKETITTRNYQPGYRVDKNPPTTNQTYIYNETNTTTKNVDNGYPPAPPPPPAQNTYILKETTTNVNQSEPPRSYPHQPGKETYILKETHNTNVTEYPQRPEPYQPGKQTYIIKETHNTTVNDRYPPPPPQQPESYPPGRETYIIKETHNTTVNDRPYSERGYPVYNPPDERNPPTNTTYFYEETTNTTTSNRPGSPYHNGYPPAEPPKTIVYKQETHTTNNTYGPNRPRPDVETFDPNNPPYGFKKNPNEPINIHYSYKSTSKTENNYKGGYPPNGETESLLPKKFPTHDGPDGPPKKLDELMATIGREPPNSPLNAGFLQHEEEKAHQKKVDSLKQKSEVETLQKKEPPPKSKNIAGPPVYYPPGEMFLKKEEGGEAWRAQGGYARASGKYQYEAESRSKSKSSSGAAVVPVCLPLCCGLPCTIL</sequence>
<dbReference type="GeneID" id="114334827"/>
<evidence type="ECO:0000313" key="2">
    <source>
        <dbReference type="EnsemblMetazoa" id="XP_050507806.1"/>
    </source>
</evidence>
<feature type="region of interest" description="Disordered" evidence="1">
    <location>
        <begin position="158"/>
        <end position="204"/>
    </location>
</feature>
<accession>A0A6P7G795</accession>
<dbReference type="AlphaFoldDB" id="A0A6P7G795"/>
<dbReference type="OrthoDB" id="6372047at2759"/>
<feature type="region of interest" description="Disordered" evidence="1">
    <location>
        <begin position="482"/>
        <end position="520"/>
    </location>
</feature>
<protein>
    <submittedName>
        <fullName evidence="4">Inactive histone-lysine N-methyltransferase 2E isoform X2</fullName>
    </submittedName>
</protein>
<reference evidence="4" key="1">
    <citation type="submission" date="2025-04" db="UniProtKB">
        <authorList>
            <consortium name="RefSeq"/>
        </authorList>
    </citation>
    <scope>IDENTIFICATION</scope>
    <source>
        <tissue evidence="4">Whole insect</tissue>
    </source>
</reference>
<feature type="compositionally biased region" description="Basic and acidic residues" evidence="1">
    <location>
        <begin position="507"/>
        <end position="520"/>
    </location>
</feature>
<reference evidence="2" key="2">
    <citation type="submission" date="2025-05" db="UniProtKB">
        <authorList>
            <consortium name="EnsemblMetazoa"/>
        </authorList>
    </citation>
    <scope>IDENTIFICATION</scope>
</reference>
<dbReference type="Proteomes" id="UP001652700">
    <property type="component" value="Unplaced"/>
</dbReference>
<evidence type="ECO:0000313" key="4">
    <source>
        <dbReference type="RefSeq" id="XP_028140728.1"/>
    </source>
</evidence>
<feature type="compositionally biased region" description="Polar residues" evidence="1">
    <location>
        <begin position="52"/>
        <end position="63"/>
    </location>
</feature>
<name>A0A6P7G795_DIAVI</name>
<feature type="compositionally biased region" description="Basic and acidic residues" evidence="1">
    <location>
        <begin position="1"/>
        <end position="14"/>
    </location>
</feature>